<feature type="repeat" description="WD" evidence="3">
    <location>
        <begin position="390"/>
        <end position="423"/>
    </location>
</feature>
<gene>
    <name evidence="4" type="ORF">A6770_22035</name>
</gene>
<dbReference type="PANTHER" id="PTHR22847:SF637">
    <property type="entry name" value="WD REPEAT DOMAIN 5B"/>
    <property type="match status" value="1"/>
</dbReference>
<accession>A0A367QZ37</accession>
<dbReference type="InterPro" id="IPR001680">
    <property type="entry name" value="WD40_rpt"/>
</dbReference>
<dbReference type="Gene3D" id="2.130.10.10">
    <property type="entry name" value="YVTN repeat-like/Quinoprotein amine dehydrogenase"/>
    <property type="match status" value="2"/>
</dbReference>
<dbReference type="SUPFAM" id="SSF50978">
    <property type="entry name" value="WD40 repeat-like"/>
    <property type="match status" value="1"/>
</dbReference>
<keyword evidence="2" id="KW-0677">Repeat</keyword>
<dbReference type="PANTHER" id="PTHR22847">
    <property type="entry name" value="WD40 REPEAT PROTEIN"/>
    <property type="match status" value="1"/>
</dbReference>
<protein>
    <submittedName>
        <fullName evidence="4">Uncharacterized protein</fullName>
    </submittedName>
</protein>
<evidence type="ECO:0000256" key="1">
    <source>
        <dbReference type="ARBA" id="ARBA00022574"/>
    </source>
</evidence>
<dbReference type="InterPro" id="IPR015943">
    <property type="entry name" value="WD40/YVTN_repeat-like_dom_sf"/>
</dbReference>
<evidence type="ECO:0000256" key="2">
    <source>
        <dbReference type="ARBA" id="ARBA00022737"/>
    </source>
</evidence>
<organism evidence="4 5">
    <name type="scientific">Nostoc minutum NIES-26</name>
    <dbReference type="NCBI Taxonomy" id="1844469"/>
    <lineage>
        <taxon>Bacteria</taxon>
        <taxon>Bacillati</taxon>
        <taxon>Cyanobacteriota</taxon>
        <taxon>Cyanophyceae</taxon>
        <taxon>Nostocales</taxon>
        <taxon>Nostocaceae</taxon>
        <taxon>Nostoc</taxon>
    </lineage>
</organism>
<dbReference type="PROSITE" id="PS50082">
    <property type="entry name" value="WD_REPEATS_2"/>
    <property type="match status" value="3"/>
</dbReference>
<proteinExistence type="predicted"/>
<dbReference type="InterPro" id="IPR036322">
    <property type="entry name" value="WD40_repeat_dom_sf"/>
</dbReference>
<sequence length="761" mass="85772">MAGSVKAIVSKKVIQFTPDSSYDLSNVIVNEENEFDVNVINESDKFASFQVELLTAGVDENSHVKWYSISPEVCTKKPPGSETTFHVAIIKAPITVYDTTIDVIIKIFSVEYEKLYTSQKISLTINKPLRSLRVEMPIKELKVTLGEQIEIPVIVYNLSPKFTEIQLSLSGLNLDWFTGGTQRKLQIEPGDSKKTSFLCQPPKDNQTLSKEYKFIIDAGSSTSQYTTREQGILEVIPSGVVEFNCSNKQQIIPTKETKHPNSAIYELILKNDSNSLQQVNISLSEEYVKHGFVIPEAVNLIPGETKTMHLEVNNHRPWLGRRKRQLFEVSVDLTNPNSGEPNTFIFPTPNTQVLELIVLPIIPFILQIGSAVLIPLLLLLNLWLHPKVYHTGAVNSVRLVGKAGKVVSGSSDQTIRLWQVNDGHWQLDINRLKYEGKIASETENKKAVRVIRSSPMDDGVVAAGLDSGDIQLWDTLKREQKPVYSGTDRVFDLAFSQNFRYLFSGHGSGRVRQWDLTKTSKQPSNIAYVKFAIYALAITENQIEPSLIFIAGRYNKIAVWDWNRKIIYEIPYEHIVSKFPKEFNFKPVMGQQNYITSLATANNILAISDNQGYITLWNVNKIHQCINKEAIQQIDKKINTNKNFISNQIKSLECDNYVNAQSSQGHGKQPVRSVALTQNACYLVSVGDDGQVILWDSKYKIKNFLLQSGKIVAKSDTKLNSVDIKALKDDKDDYVLITSGDDNYNVKLYRINGIKDNANCK</sequence>
<feature type="repeat" description="WD" evidence="3">
    <location>
        <begin position="483"/>
        <end position="524"/>
    </location>
</feature>
<dbReference type="EMBL" id="LXQD01000293">
    <property type="protein sequence ID" value="RCJ29415.1"/>
    <property type="molecule type" value="Genomic_DNA"/>
</dbReference>
<comment type="caution">
    <text evidence="4">The sequence shown here is derived from an EMBL/GenBank/DDBJ whole genome shotgun (WGS) entry which is preliminary data.</text>
</comment>
<evidence type="ECO:0000256" key="3">
    <source>
        <dbReference type="PROSITE-ProRule" id="PRU00221"/>
    </source>
</evidence>
<name>A0A367QZ37_9NOSO</name>
<feature type="repeat" description="WD" evidence="3">
    <location>
        <begin position="671"/>
        <end position="696"/>
    </location>
</feature>
<evidence type="ECO:0000313" key="4">
    <source>
        <dbReference type="EMBL" id="RCJ29415.1"/>
    </source>
</evidence>
<evidence type="ECO:0000313" key="5">
    <source>
        <dbReference type="Proteomes" id="UP000252107"/>
    </source>
</evidence>
<dbReference type="Pfam" id="PF00400">
    <property type="entry name" value="WD40"/>
    <property type="match status" value="3"/>
</dbReference>
<dbReference type="AlphaFoldDB" id="A0A367QZ37"/>
<reference evidence="4" key="1">
    <citation type="submission" date="2016-04" db="EMBL/GenBank/DDBJ databases">
        <authorList>
            <person name="Tabuchi Yagui T.R."/>
        </authorList>
    </citation>
    <scope>NUCLEOTIDE SEQUENCE [LARGE SCALE GENOMIC DNA]</scope>
    <source>
        <strain evidence="4">NIES-26</strain>
    </source>
</reference>
<dbReference type="SMART" id="SM00320">
    <property type="entry name" value="WD40"/>
    <property type="match status" value="6"/>
</dbReference>
<keyword evidence="1 3" id="KW-0853">WD repeat</keyword>
<keyword evidence="5" id="KW-1185">Reference proteome</keyword>
<dbReference type="Proteomes" id="UP000252107">
    <property type="component" value="Unassembled WGS sequence"/>
</dbReference>
<dbReference type="PROSITE" id="PS50294">
    <property type="entry name" value="WD_REPEATS_REGION"/>
    <property type="match status" value="1"/>
</dbReference>